<dbReference type="AlphaFoldDB" id="A0A645EQ93"/>
<reference evidence="2" key="1">
    <citation type="submission" date="2019-08" db="EMBL/GenBank/DDBJ databases">
        <authorList>
            <person name="Kucharzyk K."/>
            <person name="Murdoch R.W."/>
            <person name="Higgins S."/>
            <person name="Loffler F."/>
        </authorList>
    </citation>
    <scope>NUCLEOTIDE SEQUENCE</scope>
</reference>
<dbReference type="Gene3D" id="2.60.320.10">
    <property type="entry name" value="N-utilization substance G protein NusG, insert domain"/>
    <property type="match status" value="1"/>
</dbReference>
<keyword evidence="1" id="KW-1133">Transmembrane helix</keyword>
<accession>A0A645EQ93</accession>
<dbReference type="CDD" id="cd09911">
    <property type="entry name" value="Lin0431_like"/>
    <property type="match status" value="1"/>
</dbReference>
<keyword evidence="1" id="KW-0812">Transmembrane</keyword>
<evidence type="ECO:0000256" key="1">
    <source>
        <dbReference type="SAM" id="Phobius"/>
    </source>
</evidence>
<evidence type="ECO:0000313" key="2">
    <source>
        <dbReference type="EMBL" id="MPN02774.1"/>
    </source>
</evidence>
<dbReference type="EMBL" id="VSSQ01048727">
    <property type="protein sequence ID" value="MPN02774.1"/>
    <property type="molecule type" value="Genomic_DNA"/>
</dbReference>
<gene>
    <name evidence="2" type="ORF">SDC9_149990</name>
</gene>
<protein>
    <submittedName>
        <fullName evidence="2">Uncharacterized protein</fullName>
    </submittedName>
</protein>
<sequence>MKVNTRRIFYVILVNVCKPLFWLDKFIKIVTRMDDKMKIVKKWDVIIIVLLVVISFIPYLIFIYGEGSSNGEIYAIISVDGKEQKRIRLDNHTTTEEFNITTHEGVNKIKVEGNKIGVIDADCPDKVCVLPGLVNRPGERIVCLPHRVVIEIRGSKNTSDTEDFISR</sequence>
<keyword evidence="1" id="KW-0472">Membrane</keyword>
<name>A0A645EQ93_9ZZZZ</name>
<dbReference type="InterPro" id="IPR038690">
    <property type="entry name" value="NusG_2_sf"/>
</dbReference>
<proteinExistence type="predicted"/>
<dbReference type="Pfam" id="PF07009">
    <property type="entry name" value="NusG_II"/>
    <property type="match status" value="1"/>
</dbReference>
<feature type="transmembrane region" description="Helical" evidence="1">
    <location>
        <begin position="43"/>
        <end position="64"/>
    </location>
</feature>
<comment type="caution">
    <text evidence="2">The sequence shown here is derived from an EMBL/GenBank/DDBJ whole genome shotgun (WGS) entry which is preliminary data.</text>
</comment>
<organism evidence="2">
    <name type="scientific">bioreactor metagenome</name>
    <dbReference type="NCBI Taxonomy" id="1076179"/>
    <lineage>
        <taxon>unclassified sequences</taxon>
        <taxon>metagenomes</taxon>
        <taxon>ecological metagenomes</taxon>
    </lineage>
</organism>